<evidence type="ECO:0000313" key="1">
    <source>
        <dbReference type="EMBL" id="KPQ40954.1"/>
    </source>
</evidence>
<dbReference type="AlphaFoldDB" id="A0A0N8KQ25"/>
<reference evidence="1 2" key="1">
    <citation type="submission" date="2015-09" db="EMBL/GenBank/DDBJ databases">
        <title>A metagenomics-based metabolic model of nitrate-dependent anaerobic oxidation of methane by Methanoperedens-like archaea.</title>
        <authorList>
            <person name="Arshad A."/>
            <person name="Speth D.R."/>
            <person name="De Graaf R.M."/>
            <person name="Op Den Camp H.J."/>
            <person name="Jetten M.S."/>
            <person name="Welte C.U."/>
        </authorList>
    </citation>
    <scope>NUCLEOTIDE SEQUENCE [LARGE SCALE GENOMIC DNA]</scope>
</reference>
<comment type="caution">
    <text evidence="1">The sequence shown here is derived from an EMBL/GenBank/DDBJ whole genome shotgun (WGS) entry which is preliminary data.</text>
</comment>
<sequence length="57" mass="6430">MIIVTRKSVSIFIALLYLINLVSADVHEGDNISVTLDHIFISKKNNSIEISEIVVFR</sequence>
<accession>A0A0N8KQ25</accession>
<organism evidence="1 2">
    <name type="scientific">Candidatus Methanoperedens nitratireducens</name>
    <dbReference type="NCBI Taxonomy" id="1392998"/>
    <lineage>
        <taxon>Archaea</taxon>
        <taxon>Methanobacteriati</taxon>
        <taxon>Methanobacteriota</taxon>
        <taxon>Stenosarchaea group</taxon>
        <taxon>Methanomicrobia</taxon>
        <taxon>Methanosarcinales</taxon>
        <taxon>ANME-2 cluster</taxon>
        <taxon>Candidatus Methanoperedentaceae</taxon>
        <taxon>Candidatus Methanoperedens</taxon>
    </lineage>
</organism>
<dbReference type="Proteomes" id="UP000050360">
    <property type="component" value="Unassembled WGS sequence"/>
</dbReference>
<protein>
    <submittedName>
        <fullName evidence="1">Uncharacterized protein</fullName>
    </submittedName>
</protein>
<gene>
    <name evidence="1" type="ORF">MPEBLZ_04499</name>
</gene>
<dbReference type="EMBL" id="LKCM01000481">
    <property type="protein sequence ID" value="KPQ40954.1"/>
    <property type="molecule type" value="Genomic_DNA"/>
</dbReference>
<name>A0A0N8KQ25_9EURY</name>
<proteinExistence type="predicted"/>
<evidence type="ECO:0000313" key="2">
    <source>
        <dbReference type="Proteomes" id="UP000050360"/>
    </source>
</evidence>
<feature type="non-terminal residue" evidence="1">
    <location>
        <position position="57"/>
    </location>
</feature>